<dbReference type="SUPFAM" id="SSF51735">
    <property type="entry name" value="NAD(P)-binding Rossmann-fold domains"/>
    <property type="match status" value="1"/>
</dbReference>
<keyword evidence="1" id="KW-0560">Oxidoreductase</keyword>
<organism evidence="5 6">
    <name type="scientific">Zopfia rhizophila CBS 207.26</name>
    <dbReference type="NCBI Taxonomy" id="1314779"/>
    <lineage>
        <taxon>Eukaryota</taxon>
        <taxon>Fungi</taxon>
        <taxon>Dikarya</taxon>
        <taxon>Ascomycota</taxon>
        <taxon>Pezizomycotina</taxon>
        <taxon>Dothideomycetes</taxon>
        <taxon>Dothideomycetes incertae sedis</taxon>
        <taxon>Zopfiaceae</taxon>
        <taxon>Zopfia</taxon>
    </lineage>
</organism>
<dbReference type="Proteomes" id="UP000800200">
    <property type="component" value="Unassembled WGS sequence"/>
</dbReference>
<dbReference type="Gene3D" id="3.40.50.720">
    <property type="entry name" value="NAD(P)-binding Rossmann-like Domain"/>
    <property type="match status" value="2"/>
</dbReference>
<name>A0A6A6DRN0_9PEZI</name>
<evidence type="ECO:0000256" key="2">
    <source>
        <dbReference type="ARBA" id="ARBA00023027"/>
    </source>
</evidence>
<dbReference type="PANTHER" id="PTHR43333:SF1">
    <property type="entry name" value="D-ISOMER SPECIFIC 2-HYDROXYACID DEHYDROGENASE NAD-BINDING DOMAIN-CONTAINING PROTEIN"/>
    <property type="match status" value="1"/>
</dbReference>
<dbReference type="Pfam" id="PF02826">
    <property type="entry name" value="2-Hacid_dh_C"/>
    <property type="match status" value="2"/>
</dbReference>
<evidence type="ECO:0000259" key="4">
    <source>
        <dbReference type="Pfam" id="PF02826"/>
    </source>
</evidence>
<dbReference type="PANTHER" id="PTHR43333">
    <property type="entry name" value="2-HACID_DH_C DOMAIN-CONTAINING PROTEIN"/>
    <property type="match status" value="1"/>
</dbReference>
<evidence type="ECO:0000313" key="6">
    <source>
        <dbReference type="Proteomes" id="UP000800200"/>
    </source>
</evidence>
<dbReference type="GO" id="GO:0051287">
    <property type="term" value="F:NAD binding"/>
    <property type="evidence" value="ECO:0007669"/>
    <property type="project" value="InterPro"/>
</dbReference>
<dbReference type="InterPro" id="IPR029752">
    <property type="entry name" value="D-isomer_DH_CS1"/>
</dbReference>
<gene>
    <name evidence="5" type="ORF">K469DRAFT_729579</name>
</gene>
<keyword evidence="2" id="KW-0520">NAD</keyword>
<dbReference type="InterPro" id="IPR006140">
    <property type="entry name" value="D-isomer_DH_NAD-bd"/>
</dbReference>
<dbReference type="OrthoDB" id="298012at2759"/>
<dbReference type="PROSITE" id="PS00065">
    <property type="entry name" value="D_2_HYDROXYACID_DH_1"/>
    <property type="match status" value="1"/>
</dbReference>
<dbReference type="AlphaFoldDB" id="A0A6A6DRN0"/>
<proteinExistence type="predicted"/>
<feature type="domain" description="D-isomer specific 2-hydroxyacid dehydrogenase NAD-binding" evidence="4">
    <location>
        <begin position="197"/>
        <end position="281"/>
    </location>
</feature>
<reference evidence="5" key="1">
    <citation type="journal article" date="2020" name="Stud. Mycol.">
        <title>101 Dothideomycetes genomes: a test case for predicting lifestyles and emergence of pathogens.</title>
        <authorList>
            <person name="Haridas S."/>
            <person name="Albert R."/>
            <person name="Binder M."/>
            <person name="Bloem J."/>
            <person name="Labutti K."/>
            <person name="Salamov A."/>
            <person name="Andreopoulos B."/>
            <person name="Baker S."/>
            <person name="Barry K."/>
            <person name="Bills G."/>
            <person name="Bluhm B."/>
            <person name="Cannon C."/>
            <person name="Castanera R."/>
            <person name="Culley D."/>
            <person name="Daum C."/>
            <person name="Ezra D."/>
            <person name="Gonzalez J."/>
            <person name="Henrissat B."/>
            <person name="Kuo A."/>
            <person name="Liang C."/>
            <person name="Lipzen A."/>
            <person name="Lutzoni F."/>
            <person name="Magnuson J."/>
            <person name="Mondo S."/>
            <person name="Nolan M."/>
            <person name="Ohm R."/>
            <person name="Pangilinan J."/>
            <person name="Park H.-J."/>
            <person name="Ramirez L."/>
            <person name="Alfaro M."/>
            <person name="Sun H."/>
            <person name="Tritt A."/>
            <person name="Yoshinaga Y."/>
            <person name="Zwiers L.-H."/>
            <person name="Turgeon B."/>
            <person name="Goodwin S."/>
            <person name="Spatafora J."/>
            <person name="Crous P."/>
            <person name="Grigoriev I."/>
        </authorList>
    </citation>
    <scope>NUCLEOTIDE SEQUENCE</scope>
    <source>
        <strain evidence="5">CBS 207.26</strain>
    </source>
</reference>
<evidence type="ECO:0000313" key="5">
    <source>
        <dbReference type="EMBL" id="KAF2180869.1"/>
    </source>
</evidence>
<accession>A0A6A6DRN0</accession>
<feature type="region of interest" description="Disordered" evidence="3">
    <location>
        <begin position="1"/>
        <end position="24"/>
    </location>
</feature>
<sequence>MRTPLRHHSDHPASSNTASSTEFQLQSIHTPSISSHPTTANIPSEVLANTKVLLTWKVFPKKEQVPKLQYVQLLSAGCNQIQGLPFFKESDVAFCTANGAHPTYMTHLENQRISKWVEIESNNDIEDAVGLRIGILGYGCIGRQIARVATAFGMSVYAYTLRPRPTPASRHDESFAEPGLGDPEGVLPGKWFAGPEQLEEFLSADLDVLVITLLSTKAATSMLALPQFQLLAKRKPYICNVGRGTVINTSDLMTALDNGWIRGAALDVTDPEPLPEGHRFDHYSERVVRILTLNVGRLREGKDIVNRVSRELGY</sequence>
<protein>
    <submittedName>
        <fullName evidence="5">NAD(P)-binding protein</fullName>
    </submittedName>
</protein>
<feature type="compositionally biased region" description="Polar residues" evidence="3">
    <location>
        <begin position="12"/>
        <end position="24"/>
    </location>
</feature>
<dbReference type="EMBL" id="ML994655">
    <property type="protein sequence ID" value="KAF2180869.1"/>
    <property type="molecule type" value="Genomic_DNA"/>
</dbReference>
<dbReference type="InterPro" id="IPR036291">
    <property type="entry name" value="NAD(P)-bd_dom_sf"/>
</dbReference>
<dbReference type="GO" id="GO:0016491">
    <property type="term" value="F:oxidoreductase activity"/>
    <property type="evidence" value="ECO:0007669"/>
    <property type="project" value="UniProtKB-KW"/>
</dbReference>
<keyword evidence="6" id="KW-1185">Reference proteome</keyword>
<feature type="domain" description="D-isomer specific 2-hydroxyacid dehydrogenase NAD-binding" evidence="4">
    <location>
        <begin position="109"/>
        <end position="167"/>
    </location>
</feature>
<evidence type="ECO:0000256" key="1">
    <source>
        <dbReference type="ARBA" id="ARBA00023002"/>
    </source>
</evidence>
<evidence type="ECO:0000256" key="3">
    <source>
        <dbReference type="SAM" id="MobiDB-lite"/>
    </source>
</evidence>